<evidence type="ECO:0000313" key="1">
    <source>
        <dbReference type="EMBL" id="KAL3425400.1"/>
    </source>
</evidence>
<keyword evidence="2" id="KW-1185">Reference proteome</keyword>
<dbReference type="Proteomes" id="UP001629113">
    <property type="component" value="Unassembled WGS sequence"/>
</dbReference>
<name>A0ABR4PQ08_9HELO</name>
<evidence type="ECO:0000313" key="2">
    <source>
        <dbReference type="Proteomes" id="UP001629113"/>
    </source>
</evidence>
<protein>
    <submittedName>
        <fullName evidence="1">Uncharacterized protein</fullName>
    </submittedName>
</protein>
<dbReference type="EMBL" id="JBFCZG010000002">
    <property type="protein sequence ID" value="KAL3425400.1"/>
    <property type="molecule type" value="Genomic_DNA"/>
</dbReference>
<proteinExistence type="predicted"/>
<sequence length="159" mass="17185">MAVPLKVIISEPSSITPDGPPGPAVSLKVTIENTSDKPVSFLKWSSPFDPRASPMGIFLFTSQKTGETAPSVELKINRKIPESGVFDQEDVIKIAAGEKVEKQLQIKAPDVTLQQGEKYEVRAKGNWMHVKVGEYSSLKTAEDGVLRGEFESASVGVSV</sequence>
<accession>A0ABR4PQ08</accession>
<reference evidence="1 2" key="1">
    <citation type="submission" date="2024-06" db="EMBL/GenBank/DDBJ databases">
        <title>Complete genome of Phlyctema vagabunda strain 19-DSS-EL-015.</title>
        <authorList>
            <person name="Fiorenzani C."/>
        </authorList>
    </citation>
    <scope>NUCLEOTIDE SEQUENCE [LARGE SCALE GENOMIC DNA]</scope>
    <source>
        <strain evidence="1 2">19-DSS-EL-015</strain>
    </source>
</reference>
<dbReference type="Gene3D" id="2.60.40.2970">
    <property type="match status" value="1"/>
</dbReference>
<comment type="caution">
    <text evidence="1">The sequence shown here is derived from an EMBL/GenBank/DDBJ whole genome shotgun (WGS) entry which is preliminary data.</text>
</comment>
<organism evidence="1 2">
    <name type="scientific">Phlyctema vagabunda</name>
    <dbReference type="NCBI Taxonomy" id="108571"/>
    <lineage>
        <taxon>Eukaryota</taxon>
        <taxon>Fungi</taxon>
        <taxon>Dikarya</taxon>
        <taxon>Ascomycota</taxon>
        <taxon>Pezizomycotina</taxon>
        <taxon>Leotiomycetes</taxon>
        <taxon>Helotiales</taxon>
        <taxon>Dermateaceae</taxon>
        <taxon>Phlyctema</taxon>
    </lineage>
</organism>
<gene>
    <name evidence="1" type="ORF">PVAG01_02191</name>
</gene>